<reference evidence="1 2" key="1">
    <citation type="submission" date="2013-12" db="EMBL/GenBank/DDBJ databases">
        <title>Draft genome of the parsitic nematode Ancylostoma duodenale.</title>
        <authorList>
            <person name="Mitreva M."/>
        </authorList>
    </citation>
    <scope>NUCLEOTIDE SEQUENCE [LARGE SCALE GENOMIC DNA]</scope>
    <source>
        <strain evidence="1 2">Zhejiang</strain>
    </source>
</reference>
<evidence type="ECO:0000313" key="1">
    <source>
        <dbReference type="EMBL" id="KIH61460.1"/>
    </source>
</evidence>
<name>A0A0C2GJT7_9BILA</name>
<keyword evidence="2" id="KW-1185">Reference proteome</keyword>
<dbReference type="EMBL" id="KN730101">
    <property type="protein sequence ID" value="KIH61460.1"/>
    <property type="molecule type" value="Genomic_DNA"/>
</dbReference>
<gene>
    <name evidence="1" type="ORF">ANCDUO_08265</name>
</gene>
<dbReference type="InterPro" id="IPR036691">
    <property type="entry name" value="Endo/exonu/phosph_ase_sf"/>
</dbReference>
<protein>
    <recommendedName>
        <fullName evidence="3">Endonuclease/exonuclease/phosphatase domain-containing protein</fullName>
    </recommendedName>
</protein>
<proteinExistence type="predicted"/>
<dbReference type="Gene3D" id="3.60.10.10">
    <property type="entry name" value="Endonuclease/exonuclease/phosphatase"/>
    <property type="match status" value="2"/>
</dbReference>
<sequence>MDRLRLCTINVRSIATEARLADFETSVENIKFDVMGLFETRIPGKGRIDLASGFSLYHSGADGRASRGVGFYVPTSLCGRCNCYYHSERLIETCVKLRDGSTLRVIQATPGPRQSEEFYIGTNAAAPRNCRGQILAEFCEERKLFLANSFFKKKKQERWTWRNDALGLKKEIDYALVRSLKGVTDVGVLTSVNVGSDHRMLRCILRLNRIARPNDTDFPLRIKTY</sequence>
<dbReference type="AlphaFoldDB" id="A0A0C2GJT7"/>
<evidence type="ECO:0000313" key="2">
    <source>
        <dbReference type="Proteomes" id="UP000054047"/>
    </source>
</evidence>
<accession>A0A0C2GJT7</accession>
<dbReference type="Proteomes" id="UP000054047">
    <property type="component" value="Unassembled WGS sequence"/>
</dbReference>
<organism evidence="1 2">
    <name type="scientific">Ancylostoma duodenale</name>
    <dbReference type="NCBI Taxonomy" id="51022"/>
    <lineage>
        <taxon>Eukaryota</taxon>
        <taxon>Metazoa</taxon>
        <taxon>Ecdysozoa</taxon>
        <taxon>Nematoda</taxon>
        <taxon>Chromadorea</taxon>
        <taxon>Rhabditida</taxon>
        <taxon>Rhabditina</taxon>
        <taxon>Rhabditomorpha</taxon>
        <taxon>Strongyloidea</taxon>
        <taxon>Ancylostomatidae</taxon>
        <taxon>Ancylostomatinae</taxon>
        <taxon>Ancylostoma</taxon>
    </lineage>
</organism>
<dbReference type="OrthoDB" id="5860839at2759"/>
<evidence type="ECO:0008006" key="3">
    <source>
        <dbReference type="Google" id="ProtNLM"/>
    </source>
</evidence>
<dbReference type="SUPFAM" id="SSF56219">
    <property type="entry name" value="DNase I-like"/>
    <property type="match status" value="1"/>
</dbReference>